<dbReference type="GO" id="GO:1902201">
    <property type="term" value="P:negative regulation of bacterial-type flagellum-dependent cell motility"/>
    <property type="evidence" value="ECO:0007669"/>
    <property type="project" value="TreeGrafter"/>
</dbReference>
<feature type="transmembrane region" description="Helical" evidence="3">
    <location>
        <begin position="35"/>
        <end position="55"/>
    </location>
</feature>
<dbReference type="FunFam" id="3.30.70.270:FF:000001">
    <property type="entry name" value="Diguanylate cyclase domain protein"/>
    <property type="match status" value="1"/>
</dbReference>
<keyword evidence="3" id="KW-1133">Transmembrane helix</keyword>
<dbReference type="EMBL" id="CYHG01000002">
    <property type="protein sequence ID" value="CUB03134.1"/>
    <property type="molecule type" value="Genomic_DNA"/>
</dbReference>
<dbReference type="GO" id="GO:0043709">
    <property type="term" value="P:cell adhesion involved in single-species biofilm formation"/>
    <property type="evidence" value="ECO:0007669"/>
    <property type="project" value="TreeGrafter"/>
</dbReference>
<dbReference type="PANTHER" id="PTHR45138">
    <property type="entry name" value="REGULATORY COMPONENTS OF SENSORY TRANSDUCTION SYSTEM"/>
    <property type="match status" value="1"/>
</dbReference>
<dbReference type="PANTHER" id="PTHR45138:SF26">
    <property type="entry name" value="DIGUANYLATE CYCLASE"/>
    <property type="match status" value="1"/>
</dbReference>
<comment type="cofactor">
    <cofactor evidence="1">
        <name>Mg(2+)</name>
        <dbReference type="ChEBI" id="CHEBI:18420"/>
    </cofactor>
</comment>
<reference evidence="6" key="1">
    <citation type="submission" date="2015-08" db="EMBL/GenBank/DDBJ databases">
        <authorList>
            <person name="Varghese N."/>
        </authorList>
    </citation>
    <scope>NUCLEOTIDE SEQUENCE [LARGE SCALE GENOMIC DNA]</scope>
    <source>
        <strain evidence="6">JCM 18476</strain>
    </source>
</reference>
<evidence type="ECO:0000256" key="2">
    <source>
        <dbReference type="ARBA" id="ARBA00012528"/>
    </source>
</evidence>
<dbReference type="PROSITE" id="PS50887">
    <property type="entry name" value="GGDEF"/>
    <property type="match status" value="1"/>
</dbReference>
<dbReference type="InterPro" id="IPR000160">
    <property type="entry name" value="GGDEF_dom"/>
</dbReference>
<evidence type="ECO:0000256" key="3">
    <source>
        <dbReference type="SAM" id="Phobius"/>
    </source>
</evidence>
<dbReference type="InterPro" id="IPR043128">
    <property type="entry name" value="Rev_trsase/Diguanyl_cyclase"/>
</dbReference>
<proteinExistence type="predicted"/>
<protein>
    <recommendedName>
        <fullName evidence="2">diguanylate cyclase</fullName>
        <ecNumber evidence="2">2.7.7.65</ecNumber>
    </recommendedName>
</protein>
<dbReference type="GO" id="GO:0005886">
    <property type="term" value="C:plasma membrane"/>
    <property type="evidence" value="ECO:0007669"/>
    <property type="project" value="TreeGrafter"/>
</dbReference>
<organism evidence="5 6">
    <name type="scientific">Marinomonas fungiae</name>
    <dbReference type="NCBI Taxonomy" id="1137284"/>
    <lineage>
        <taxon>Bacteria</taxon>
        <taxon>Pseudomonadati</taxon>
        <taxon>Pseudomonadota</taxon>
        <taxon>Gammaproteobacteria</taxon>
        <taxon>Oceanospirillales</taxon>
        <taxon>Oceanospirillaceae</taxon>
        <taxon>Marinomonas</taxon>
    </lineage>
</organism>
<evidence type="ECO:0000313" key="5">
    <source>
        <dbReference type="EMBL" id="CUB03134.1"/>
    </source>
</evidence>
<dbReference type="SMART" id="SM00267">
    <property type="entry name" value="GGDEF"/>
    <property type="match status" value="1"/>
</dbReference>
<dbReference type="SUPFAM" id="SSF55073">
    <property type="entry name" value="Nucleotide cyclase"/>
    <property type="match status" value="1"/>
</dbReference>
<evidence type="ECO:0000259" key="4">
    <source>
        <dbReference type="PROSITE" id="PS50887"/>
    </source>
</evidence>
<evidence type="ECO:0000256" key="1">
    <source>
        <dbReference type="ARBA" id="ARBA00001946"/>
    </source>
</evidence>
<name>A0A0K6IJ64_9GAMM</name>
<gene>
    <name evidence="5" type="ORF">Ga0061065_102476</name>
</gene>
<sequence length="478" mass="53246">MVILIGAGAFTLAGIYKGFIVVPRRSAVQFILTKLIACYLAVMAIVLSVFIVWSYHHVEQHRDNIATQLKSSVEAALRQSPDDVSKALEWLAIGTNLSQSEKVPLQAIAILSEEGHVLFAWPDAQQVADTNSLTFNVLNLKDSPFTLAIAFSETLLENVFTQDLWLFVVVFLCQLALLLILMKYLVRRGISRAFSSFMRELSLVNLRHPSPLQADSFLGQFGEYRQVLAGVNRVVLSLAKSRGELTEINLGLEKHIQEKTASLAERNEELLILNKQLSIIANTDSLTQVYNRTRFDVLFKEHVEHAKRRSTPLSILLVDLDDFKKVNDRFGHQAGDQVLKHAAQLIQTVVGEDGVVARWGGEEFAVLLPYFDLTKAEAKAESLRASVAKARFEEQEIKVTTSIGMAQLNQFETASQLLKRADDALYDAKGSGRNRVIIAYYEQNPTQLDLADGEFIEVFDAVSEPSQCVPGVSQKLPS</sequence>
<keyword evidence="6" id="KW-1185">Reference proteome</keyword>
<keyword evidence="3" id="KW-0812">Transmembrane</keyword>
<feature type="domain" description="GGDEF" evidence="4">
    <location>
        <begin position="311"/>
        <end position="441"/>
    </location>
</feature>
<dbReference type="GO" id="GO:0052621">
    <property type="term" value="F:diguanylate cyclase activity"/>
    <property type="evidence" value="ECO:0007669"/>
    <property type="project" value="UniProtKB-EC"/>
</dbReference>
<dbReference type="CDD" id="cd01949">
    <property type="entry name" value="GGDEF"/>
    <property type="match status" value="1"/>
</dbReference>
<dbReference type="STRING" id="1137284.GCA_001418205_00981"/>
<dbReference type="Pfam" id="PF00990">
    <property type="entry name" value="GGDEF"/>
    <property type="match status" value="1"/>
</dbReference>
<evidence type="ECO:0000313" key="6">
    <source>
        <dbReference type="Proteomes" id="UP000182769"/>
    </source>
</evidence>
<feature type="transmembrane region" description="Helical" evidence="3">
    <location>
        <begin position="164"/>
        <end position="186"/>
    </location>
</feature>
<dbReference type="Gene3D" id="3.30.70.270">
    <property type="match status" value="1"/>
</dbReference>
<dbReference type="Proteomes" id="UP000182769">
    <property type="component" value="Unassembled WGS sequence"/>
</dbReference>
<feature type="transmembrane region" description="Helical" evidence="3">
    <location>
        <begin position="6"/>
        <end position="23"/>
    </location>
</feature>
<dbReference type="NCBIfam" id="TIGR00254">
    <property type="entry name" value="GGDEF"/>
    <property type="match status" value="1"/>
</dbReference>
<dbReference type="InterPro" id="IPR050469">
    <property type="entry name" value="Diguanylate_Cyclase"/>
</dbReference>
<dbReference type="EC" id="2.7.7.65" evidence="2"/>
<accession>A0A0K6IJ64</accession>
<keyword evidence="3" id="KW-0472">Membrane</keyword>
<dbReference type="AlphaFoldDB" id="A0A0K6IJ64"/>
<dbReference type="InterPro" id="IPR029787">
    <property type="entry name" value="Nucleotide_cyclase"/>
</dbReference>